<dbReference type="EMBL" id="CP062222">
    <property type="protein sequence ID" value="QTC92524.1"/>
    <property type="molecule type" value="Genomic_DNA"/>
</dbReference>
<evidence type="ECO:0008006" key="4">
    <source>
        <dbReference type="Google" id="ProtNLM"/>
    </source>
</evidence>
<protein>
    <recommendedName>
        <fullName evidence="4">Lipoprotein</fullName>
    </recommendedName>
</protein>
<keyword evidence="1" id="KW-0472">Membrane</keyword>
<dbReference type="PROSITE" id="PS51257">
    <property type="entry name" value="PROKAR_LIPOPROTEIN"/>
    <property type="match status" value="1"/>
</dbReference>
<dbReference type="AlphaFoldDB" id="A0A975C4W3"/>
<keyword evidence="1" id="KW-1133">Transmembrane helix</keyword>
<feature type="transmembrane region" description="Helical" evidence="1">
    <location>
        <begin position="35"/>
        <end position="58"/>
    </location>
</feature>
<keyword evidence="1" id="KW-0812">Transmembrane</keyword>
<evidence type="ECO:0000256" key="1">
    <source>
        <dbReference type="SAM" id="Phobius"/>
    </source>
</evidence>
<keyword evidence="3" id="KW-1185">Reference proteome</keyword>
<evidence type="ECO:0000313" key="3">
    <source>
        <dbReference type="Proteomes" id="UP000663918"/>
    </source>
</evidence>
<accession>A0A975C4W3</accession>
<reference evidence="2" key="1">
    <citation type="submission" date="2020-09" db="EMBL/GenBank/DDBJ databases">
        <title>Brevundimonas sp. LVF2 isolated from a puddle in Goettingen, Germany.</title>
        <authorList>
            <person name="Friedrich I."/>
            <person name="Klassen A."/>
            <person name="Hannes N."/>
            <person name="Schneider D."/>
            <person name="Hertel R."/>
            <person name="Daniel R."/>
        </authorList>
    </citation>
    <scope>NUCLEOTIDE SEQUENCE</scope>
    <source>
        <strain evidence="2">LVF2</strain>
    </source>
</reference>
<dbReference type="Proteomes" id="UP000663918">
    <property type="component" value="Chromosome"/>
</dbReference>
<dbReference type="RefSeq" id="WP_207931805.1">
    <property type="nucleotide sequence ID" value="NZ_CP062222.1"/>
</dbReference>
<sequence length="229" mass="25338">MVRTLSGLLFILLLAGCVKGPIGHSFWPAMKFGYFSWEAAAALLTGLTAVGAATFVGLRQTAIASRQNQLIAQQAEMAALAIRVDTFDKRMEAFEAVRKWLDYILTTGNVPGLTSDRSYPKGHAKEFWKHGAEEQAAFSAALEASRFLFQPSVHSHLERLRDVSVELDFLLTSQGQKKISVQEYGDAIVKQRHILTKARPMLWKVFEPDMHLAGPPALSLVEKVARGID</sequence>
<dbReference type="KEGG" id="bgoe:IFJ75_06550"/>
<gene>
    <name evidence="2" type="ORF">IFJ75_06550</name>
</gene>
<proteinExistence type="predicted"/>
<organism evidence="2 3">
    <name type="scientific">Brevundimonas goettingensis</name>
    <dbReference type="NCBI Taxonomy" id="2774190"/>
    <lineage>
        <taxon>Bacteria</taxon>
        <taxon>Pseudomonadati</taxon>
        <taxon>Pseudomonadota</taxon>
        <taxon>Alphaproteobacteria</taxon>
        <taxon>Caulobacterales</taxon>
        <taxon>Caulobacteraceae</taxon>
        <taxon>Brevundimonas</taxon>
    </lineage>
</organism>
<evidence type="ECO:0000313" key="2">
    <source>
        <dbReference type="EMBL" id="QTC92524.1"/>
    </source>
</evidence>
<name>A0A975C4W3_9CAUL</name>